<evidence type="ECO:0000256" key="8">
    <source>
        <dbReference type="ARBA" id="ARBA00023033"/>
    </source>
</evidence>
<dbReference type="InterPro" id="IPR050364">
    <property type="entry name" value="Cytochrome_P450_fung"/>
</dbReference>
<dbReference type="GO" id="GO:0020037">
    <property type="term" value="F:heme binding"/>
    <property type="evidence" value="ECO:0007669"/>
    <property type="project" value="InterPro"/>
</dbReference>
<dbReference type="GO" id="GO:0005506">
    <property type="term" value="F:iron ion binding"/>
    <property type="evidence" value="ECO:0007669"/>
    <property type="project" value="InterPro"/>
</dbReference>
<dbReference type="STRING" id="1314777.A0A164PPK4"/>
<keyword evidence="7 9" id="KW-0408">Iron</keyword>
<comment type="cofactor">
    <cofactor evidence="1 9">
        <name>heme</name>
        <dbReference type="ChEBI" id="CHEBI:30413"/>
    </cofactor>
</comment>
<comment type="pathway">
    <text evidence="2">Secondary metabolite biosynthesis.</text>
</comment>
<dbReference type="InterPro" id="IPR002401">
    <property type="entry name" value="Cyt_P450_E_grp-I"/>
</dbReference>
<dbReference type="Proteomes" id="UP000076722">
    <property type="component" value="Unassembled WGS sequence"/>
</dbReference>
<dbReference type="Gene3D" id="1.10.630.10">
    <property type="entry name" value="Cytochrome P450"/>
    <property type="match status" value="1"/>
</dbReference>
<dbReference type="CDD" id="cd11065">
    <property type="entry name" value="CYP64-like"/>
    <property type="match status" value="1"/>
</dbReference>
<keyword evidence="12" id="KW-1185">Reference proteome</keyword>
<evidence type="ECO:0000256" key="1">
    <source>
        <dbReference type="ARBA" id="ARBA00001971"/>
    </source>
</evidence>
<reference evidence="11 12" key="1">
    <citation type="journal article" date="2016" name="Mol. Biol. Evol.">
        <title>Comparative Genomics of Early-Diverging Mushroom-Forming Fungi Provides Insights into the Origins of Lignocellulose Decay Capabilities.</title>
        <authorList>
            <person name="Nagy L.G."/>
            <person name="Riley R."/>
            <person name="Tritt A."/>
            <person name="Adam C."/>
            <person name="Daum C."/>
            <person name="Floudas D."/>
            <person name="Sun H."/>
            <person name="Yadav J.S."/>
            <person name="Pangilinan J."/>
            <person name="Larsson K.H."/>
            <person name="Matsuura K."/>
            <person name="Barry K."/>
            <person name="Labutti K."/>
            <person name="Kuo R."/>
            <person name="Ohm R.A."/>
            <person name="Bhattacharya S.S."/>
            <person name="Shirouzu T."/>
            <person name="Yoshinaga Y."/>
            <person name="Martin F.M."/>
            <person name="Grigoriev I.V."/>
            <person name="Hibbett D.S."/>
        </authorList>
    </citation>
    <scope>NUCLEOTIDE SEQUENCE [LARGE SCALE GENOMIC DNA]</scope>
    <source>
        <strain evidence="11 12">HHB9708</strain>
    </source>
</reference>
<accession>A0A164PPK4</accession>
<dbReference type="PROSITE" id="PS00086">
    <property type="entry name" value="CYTOCHROME_P450"/>
    <property type="match status" value="1"/>
</dbReference>
<evidence type="ECO:0000256" key="7">
    <source>
        <dbReference type="ARBA" id="ARBA00023004"/>
    </source>
</evidence>
<dbReference type="InterPro" id="IPR017972">
    <property type="entry name" value="Cyt_P450_CS"/>
</dbReference>
<evidence type="ECO:0000256" key="2">
    <source>
        <dbReference type="ARBA" id="ARBA00005179"/>
    </source>
</evidence>
<evidence type="ECO:0000256" key="4">
    <source>
        <dbReference type="ARBA" id="ARBA00022617"/>
    </source>
</evidence>
<keyword evidence="4 9" id="KW-0349">Heme</keyword>
<sequence>MAQYLDSAFLLALSVVGLVAFKWIISRASSTHSKLPLPPGPKLTPIVGNLFQFPRELPWIKYREWGLEYGDVVYLRAINRNIILINSHQAALDLLEHKSVIFSSRPHITFASDMCGFSKSLVLTPYNARMRASRKHFHSLMSPRHTPQYWSLEESAARRLARSLYDDITSGDDQGEQVFERIKWTTASVAVLIAYGYTPSKEHDPLLRMEEATSRYFEEATAPGGWIVDEITVLKYIPSWFPFTSFQRTAAKWRREVQEVVDVPFDTVRNQMSTNSAPPSFVRSILEGEPSSQTPEEIDILKWTAGVIFSAGTETTASAIYSYFLAMVLFPKVQERAQAELDAVISTKRMPRLADRQGGKLVYVEALVKEIMRWAPIAPLGVVHLSTKEYEYRGWRIPDESMVVVNVWGIFRDPSIYPLPDEFRPERFLTKAQGGDCESTEDIPLDPREVVFGYGRRNCPGQHLADLALWIAVATILSVYHISAVPDSDKMPSVDYTSGVVSHPKPFKCAVLPRSEKAKQLILEFDDSAVAYMAETPPFDVKV</sequence>
<dbReference type="PRINTS" id="PR00385">
    <property type="entry name" value="P450"/>
</dbReference>
<organism evidence="11 12">
    <name type="scientific">Sistotremastrum niveocremeum HHB9708</name>
    <dbReference type="NCBI Taxonomy" id="1314777"/>
    <lineage>
        <taxon>Eukaryota</taxon>
        <taxon>Fungi</taxon>
        <taxon>Dikarya</taxon>
        <taxon>Basidiomycota</taxon>
        <taxon>Agaricomycotina</taxon>
        <taxon>Agaricomycetes</taxon>
        <taxon>Sistotremastrales</taxon>
        <taxon>Sistotremastraceae</taxon>
        <taxon>Sertulicium</taxon>
        <taxon>Sertulicium niveocremeum</taxon>
    </lineage>
</organism>
<dbReference type="AlphaFoldDB" id="A0A164PPK4"/>
<proteinExistence type="inferred from homology"/>
<dbReference type="InterPro" id="IPR001128">
    <property type="entry name" value="Cyt_P450"/>
</dbReference>
<comment type="similarity">
    <text evidence="3 10">Belongs to the cytochrome P450 family.</text>
</comment>
<keyword evidence="5 9" id="KW-0479">Metal-binding</keyword>
<dbReference type="PANTHER" id="PTHR46300:SF7">
    <property type="entry name" value="P450, PUTATIVE (EUROFUNG)-RELATED"/>
    <property type="match status" value="1"/>
</dbReference>
<dbReference type="EMBL" id="KV419432">
    <property type="protein sequence ID" value="KZS88919.1"/>
    <property type="molecule type" value="Genomic_DNA"/>
</dbReference>
<dbReference type="OrthoDB" id="2789670at2759"/>
<evidence type="ECO:0000256" key="3">
    <source>
        <dbReference type="ARBA" id="ARBA00010617"/>
    </source>
</evidence>
<evidence type="ECO:0000256" key="6">
    <source>
        <dbReference type="ARBA" id="ARBA00023002"/>
    </source>
</evidence>
<gene>
    <name evidence="11" type="ORF">SISNIDRAFT_459355</name>
</gene>
<dbReference type="GO" id="GO:0004497">
    <property type="term" value="F:monooxygenase activity"/>
    <property type="evidence" value="ECO:0007669"/>
    <property type="project" value="UniProtKB-KW"/>
</dbReference>
<protein>
    <submittedName>
        <fullName evidence="11">Cytochrome P450</fullName>
    </submittedName>
</protein>
<evidence type="ECO:0000256" key="10">
    <source>
        <dbReference type="RuleBase" id="RU000461"/>
    </source>
</evidence>
<dbReference type="GO" id="GO:0016705">
    <property type="term" value="F:oxidoreductase activity, acting on paired donors, with incorporation or reduction of molecular oxygen"/>
    <property type="evidence" value="ECO:0007669"/>
    <property type="project" value="InterPro"/>
</dbReference>
<keyword evidence="8 10" id="KW-0503">Monooxygenase</keyword>
<name>A0A164PPK4_9AGAM</name>
<dbReference type="PANTHER" id="PTHR46300">
    <property type="entry name" value="P450, PUTATIVE (EUROFUNG)-RELATED-RELATED"/>
    <property type="match status" value="1"/>
</dbReference>
<dbReference type="PRINTS" id="PR00463">
    <property type="entry name" value="EP450I"/>
</dbReference>
<keyword evidence="6 10" id="KW-0560">Oxidoreductase</keyword>
<evidence type="ECO:0000256" key="9">
    <source>
        <dbReference type="PIRSR" id="PIRSR602401-1"/>
    </source>
</evidence>
<feature type="binding site" description="axial binding residue" evidence="9">
    <location>
        <position position="459"/>
    </location>
    <ligand>
        <name>heme</name>
        <dbReference type="ChEBI" id="CHEBI:30413"/>
    </ligand>
    <ligandPart>
        <name>Fe</name>
        <dbReference type="ChEBI" id="CHEBI:18248"/>
    </ligandPart>
</feature>
<dbReference type="InterPro" id="IPR036396">
    <property type="entry name" value="Cyt_P450_sf"/>
</dbReference>
<dbReference type="SUPFAM" id="SSF48264">
    <property type="entry name" value="Cytochrome P450"/>
    <property type="match status" value="1"/>
</dbReference>
<dbReference type="Pfam" id="PF00067">
    <property type="entry name" value="p450"/>
    <property type="match status" value="1"/>
</dbReference>
<evidence type="ECO:0000313" key="12">
    <source>
        <dbReference type="Proteomes" id="UP000076722"/>
    </source>
</evidence>
<evidence type="ECO:0000256" key="5">
    <source>
        <dbReference type="ARBA" id="ARBA00022723"/>
    </source>
</evidence>
<evidence type="ECO:0000313" key="11">
    <source>
        <dbReference type="EMBL" id="KZS88919.1"/>
    </source>
</evidence>